<evidence type="ECO:0000256" key="7">
    <source>
        <dbReference type="ARBA" id="ARBA00025634"/>
    </source>
</evidence>
<evidence type="ECO:0000256" key="4">
    <source>
        <dbReference type="ARBA" id="ARBA00022723"/>
    </source>
</evidence>
<comment type="catalytic activity">
    <reaction evidence="8">
        <text>chorismate + L-glutamine = anthranilate + pyruvate + L-glutamate + H(+)</text>
        <dbReference type="Rhea" id="RHEA:21732"/>
        <dbReference type="ChEBI" id="CHEBI:15361"/>
        <dbReference type="ChEBI" id="CHEBI:15378"/>
        <dbReference type="ChEBI" id="CHEBI:16567"/>
        <dbReference type="ChEBI" id="CHEBI:29748"/>
        <dbReference type="ChEBI" id="CHEBI:29985"/>
        <dbReference type="ChEBI" id="CHEBI:58359"/>
        <dbReference type="EC" id="4.1.3.27"/>
    </reaction>
</comment>
<evidence type="ECO:0000256" key="1">
    <source>
        <dbReference type="ARBA" id="ARBA00001946"/>
    </source>
</evidence>
<comment type="function">
    <text evidence="7">Part of a heterotetrameric complex that catalyzes the two-step biosynthesis of anthranilate, an intermediate in the biosynthesis of L-tryptophan. In the first step, the glutamine-binding beta subunit (TrpG) of anthranilate synthase (AS) provides the glutamine amidotransferase activity which generates ammonia as a substrate that, along with chorismate, is used in the second step, catalyzed by the large alpha subunit of AS (TrpE) to produce anthranilate. In the absence of TrpG, TrpE can synthesize anthranilate directly from chorismate and high concentrations of ammonia.</text>
</comment>
<dbReference type="InterPro" id="IPR019999">
    <property type="entry name" value="Anth_synth_I-like"/>
</dbReference>
<evidence type="ECO:0000259" key="10">
    <source>
        <dbReference type="Pfam" id="PF04715"/>
    </source>
</evidence>
<evidence type="ECO:0000256" key="6">
    <source>
        <dbReference type="ARBA" id="ARBA00023239"/>
    </source>
</evidence>
<comment type="caution">
    <text evidence="11">The sequence shown here is derived from an EMBL/GenBank/DDBJ whole genome shotgun (WGS) entry which is preliminary data.</text>
</comment>
<dbReference type="PRINTS" id="PR00095">
    <property type="entry name" value="ANTSNTHASEI"/>
</dbReference>
<keyword evidence="6" id="KW-0456">Lyase</keyword>
<evidence type="ECO:0000313" key="11">
    <source>
        <dbReference type="EMBL" id="HIR66820.1"/>
    </source>
</evidence>
<dbReference type="PANTHER" id="PTHR11236:SF48">
    <property type="entry name" value="ISOCHORISMATE SYNTHASE MENF"/>
    <property type="match status" value="1"/>
</dbReference>
<evidence type="ECO:0000256" key="8">
    <source>
        <dbReference type="ARBA" id="ARBA00047683"/>
    </source>
</evidence>
<keyword evidence="4" id="KW-0479">Metal-binding</keyword>
<dbReference type="InterPro" id="IPR015890">
    <property type="entry name" value="Chorismate_C"/>
</dbReference>
<evidence type="ECO:0000256" key="3">
    <source>
        <dbReference type="ARBA" id="ARBA00020653"/>
    </source>
</evidence>
<gene>
    <name evidence="11" type="ORF">IAB94_02085</name>
</gene>
<evidence type="ECO:0000259" key="9">
    <source>
        <dbReference type="Pfam" id="PF00425"/>
    </source>
</evidence>
<comment type="subunit">
    <text evidence="2">Heterotetramer consisting of two non-identical subunits: a beta subunit (TrpG) and a large alpha subunit (TrpE).</text>
</comment>
<evidence type="ECO:0000256" key="5">
    <source>
        <dbReference type="ARBA" id="ARBA00022842"/>
    </source>
</evidence>
<dbReference type="Gene3D" id="3.60.120.10">
    <property type="entry name" value="Anthranilate synthase"/>
    <property type="match status" value="1"/>
</dbReference>
<dbReference type="PANTHER" id="PTHR11236">
    <property type="entry name" value="AMINOBENZOATE/ANTHRANILATE SYNTHASE"/>
    <property type="match status" value="1"/>
</dbReference>
<accession>A0A9D1E5H2</accession>
<dbReference type="Pfam" id="PF04715">
    <property type="entry name" value="Anth_synt_I_N"/>
    <property type="match status" value="1"/>
</dbReference>
<dbReference type="Proteomes" id="UP000823913">
    <property type="component" value="Unassembled WGS sequence"/>
</dbReference>
<reference evidence="11" key="2">
    <citation type="journal article" date="2021" name="PeerJ">
        <title>Extensive microbial diversity within the chicken gut microbiome revealed by metagenomics and culture.</title>
        <authorList>
            <person name="Gilroy R."/>
            <person name="Ravi A."/>
            <person name="Getino M."/>
            <person name="Pursley I."/>
            <person name="Horton D.L."/>
            <person name="Alikhan N.F."/>
            <person name="Baker D."/>
            <person name="Gharbi K."/>
            <person name="Hall N."/>
            <person name="Watson M."/>
            <person name="Adriaenssens E.M."/>
            <person name="Foster-Nyarko E."/>
            <person name="Jarju S."/>
            <person name="Secka A."/>
            <person name="Antonio M."/>
            <person name="Oren A."/>
            <person name="Chaudhuri R.R."/>
            <person name="La Ragione R."/>
            <person name="Hildebrand F."/>
            <person name="Pallen M.J."/>
        </authorList>
    </citation>
    <scope>NUCLEOTIDE SEQUENCE</scope>
    <source>
        <strain evidence="11">ChiW16-3235</strain>
    </source>
</reference>
<keyword evidence="5" id="KW-0460">Magnesium</keyword>
<dbReference type="AlphaFoldDB" id="A0A9D1E5H2"/>
<name>A0A9D1E5H2_9FIRM</name>
<dbReference type="InterPro" id="IPR006805">
    <property type="entry name" value="Anth_synth_I_N"/>
</dbReference>
<proteinExistence type="predicted"/>
<protein>
    <recommendedName>
        <fullName evidence="3">Anthranilate synthase component 1</fullName>
    </recommendedName>
</protein>
<dbReference type="SUPFAM" id="SSF56322">
    <property type="entry name" value="ADC synthase"/>
    <property type="match status" value="1"/>
</dbReference>
<evidence type="ECO:0000256" key="2">
    <source>
        <dbReference type="ARBA" id="ARBA00011575"/>
    </source>
</evidence>
<dbReference type="Pfam" id="PF00425">
    <property type="entry name" value="Chorismate_bind"/>
    <property type="match status" value="1"/>
</dbReference>
<reference evidence="11" key="1">
    <citation type="submission" date="2020-10" db="EMBL/GenBank/DDBJ databases">
        <authorList>
            <person name="Gilroy R."/>
        </authorList>
    </citation>
    <scope>NUCLEOTIDE SEQUENCE</scope>
    <source>
        <strain evidence="11">ChiW16-3235</strain>
    </source>
</reference>
<evidence type="ECO:0000313" key="12">
    <source>
        <dbReference type="Proteomes" id="UP000823913"/>
    </source>
</evidence>
<feature type="domain" description="Chorismate-utilising enzyme C-terminal" evidence="9">
    <location>
        <begin position="222"/>
        <end position="474"/>
    </location>
</feature>
<comment type="cofactor">
    <cofactor evidence="1">
        <name>Mg(2+)</name>
        <dbReference type="ChEBI" id="CHEBI:18420"/>
    </cofactor>
</comment>
<dbReference type="GO" id="GO:0000162">
    <property type="term" value="P:L-tryptophan biosynthetic process"/>
    <property type="evidence" value="ECO:0007669"/>
    <property type="project" value="TreeGrafter"/>
</dbReference>
<dbReference type="GO" id="GO:0046872">
    <property type="term" value="F:metal ion binding"/>
    <property type="evidence" value="ECO:0007669"/>
    <property type="project" value="UniProtKB-KW"/>
</dbReference>
<organism evidence="11 12">
    <name type="scientific">Candidatus Coproplasma avicola</name>
    <dbReference type="NCBI Taxonomy" id="2840744"/>
    <lineage>
        <taxon>Bacteria</taxon>
        <taxon>Bacillati</taxon>
        <taxon>Bacillota</taxon>
        <taxon>Clostridia</taxon>
        <taxon>Eubacteriales</taxon>
        <taxon>Candidatus Coproplasma</taxon>
    </lineage>
</organism>
<sequence length="490" mass="53883">MKVNYTLEQLNGLKAQGYGRAPLYICMLADLATPVQCLCEVKKRYGDCFLFESIEGGERIARYSFIGVKPAMYICLADGELTVKRGGELSKERVTDPNARIRELLGKCRQPEIEDLPPFTGGLVGYFSYEYYKYYENAHFLPAGRFGDCRLMLFDRVIAYDNFSHKIFVIVNVDLGGQIQSAYSSALSDIADMANIIRGGGSQPSEGCEITSDFSMQFTRGQYMDNVERAKTFVREGDIFQYVPSNIWTAKLKGSLFPAYRILRTTNPSPYMIYFNMGEVELAGASPETLVKLARGMVSTFPIAGSRPRGRTAEEDAALEEGLLADEKEVAEHNMLVDLGRNDLGKICKFGSVKVTDYKKVYRFSHVMHITSAVEGEVEEGKDVLDALSAALPAGTLSGAPKRRAMEIISLLEEGETRGVYGGAVGYISFDGDGDFCIAIRTAAKFKDVVTVRAGGGIVADSLPQSEFQETVNKSAAVREAIARSARGEL</sequence>
<dbReference type="EMBL" id="DVHK01000051">
    <property type="protein sequence ID" value="HIR66820.1"/>
    <property type="molecule type" value="Genomic_DNA"/>
</dbReference>
<dbReference type="InterPro" id="IPR005801">
    <property type="entry name" value="ADC_synthase"/>
</dbReference>
<feature type="domain" description="Anthranilate synthase component I N-terminal" evidence="10">
    <location>
        <begin position="30"/>
        <end position="169"/>
    </location>
</feature>
<dbReference type="GO" id="GO:0004049">
    <property type="term" value="F:anthranilate synthase activity"/>
    <property type="evidence" value="ECO:0007669"/>
    <property type="project" value="UniProtKB-EC"/>
</dbReference>